<name>T1C9T8_9ZZZZ</name>
<dbReference type="SUPFAM" id="SSF53067">
    <property type="entry name" value="Actin-like ATPase domain"/>
    <property type="match status" value="2"/>
</dbReference>
<dbReference type="Gene3D" id="3.30.420.40">
    <property type="match status" value="2"/>
</dbReference>
<evidence type="ECO:0000259" key="1">
    <source>
        <dbReference type="Pfam" id="PF01869"/>
    </source>
</evidence>
<dbReference type="AlphaFoldDB" id="T1C9T8"/>
<gene>
    <name evidence="2" type="ORF">B1B_07347</name>
</gene>
<comment type="caution">
    <text evidence="2">The sequence shown here is derived from an EMBL/GenBank/DDBJ whole genome shotgun (WGS) entry which is preliminary data.</text>
</comment>
<dbReference type="InterPro" id="IPR052519">
    <property type="entry name" value="Euk-type_GlcNAc_Kinase"/>
</dbReference>
<feature type="non-terminal residue" evidence="2">
    <location>
        <position position="1"/>
    </location>
</feature>
<sequence>VYSNNAEILGIGVAGPSNYRNIGEDQAISNINESVQKALVSSGTKSSEVDSFTFAIAGVKDSNRSTEIIKSIVERTKVSPKFQLFNDGEVGYYSRFLDNDGIVIAPGTGMIAYCKYKGRFERASGWGWLIGDEGGAFYIGKTAISTFAKISDGRAPYDGLLHDAIMKFFNVSTERDIVNKIYNANIDVRTIASIAATVSLLASNGSSACRDILVGAAREAALCASGLHERLAIDGAVEVSGYGGVFRSGAIYWNSLKSAIMEKISDVGFIDPIFGYHAVAGSMLMKLSAEGYDVGRKDISRIVKSIDKLVDSLNEHDKRTYLFI</sequence>
<dbReference type="PANTHER" id="PTHR43190:SF3">
    <property type="entry name" value="N-ACETYL-D-GLUCOSAMINE KINASE"/>
    <property type="match status" value="1"/>
</dbReference>
<dbReference type="PANTHER" id="PTHR43190">
    <property type="entry name" value="N-ACETYL-D-GLUCOSAMINE KINASE"/>
    <property type="match status" value="1"/>
</dbReference>
<reference evidence="2" key="1">
    <citation type="submission" date="2013-08" db="EMBL/GenBank/DDBJ databases">
        <authorList>
            <person name="Mendez C."/>
            <person name="Richter M."/>
            <person name="Ferrer M."/>
            <person name="Sanchez J."/>
        </authorList>
    </citation>
    <scope>NUCLEOTIDE SEQUENCE</scope>
</reference>
<accession>T1C9T8</accession>
<organism evidence="2">
    <name type="scientific">mine drainage metagenome</name>
    <dbReference type="NCBI Taxonomy" id="410659"/>
    <lineage>
        <taxon>unclassified sequences</taxon>
        <taxon>metagenomes</taxon>
        <taxon>ecological metagenomes</taxon>
    </lineage>
</organism>
<proteinExistence type="predicted"/>
<dbReference type="EMBL" id="AUZY01004680">
    <property type="protein sequence ID" value="EQD62249.1"/>
    <property type="molecule type" value="Genomic_DNA"/>
</dbReference>
<feature type="domain" description="ATPase BadF/BadG/BcrA/BcrD type" evidence="1">
    <location>
        <begin position="2"/>
        <end position="284"/>
    </location>
</feature>
<dbReference type="InterPro" id="IPR002731">
    <property type="entry name" value="ATPase_BadF"/>
</dbReference>
<dbReference type="InterPro" id="IPR043129">
    <property type="entry name" value="ATPase_NBD"/>
</dbReference>
<reference evidence="2" key="2">
    <citation type="journal article" date="2014" name="ISME J.">
        <title>Microbial stratification in low pH oxic and suboxic macroscopic growths along an acid mine drainage.</title>
        <authorList>
            <person name="Mendez-Garcia C."/>
            <person name="Mesa V."/>
            <person name="Sprenger R.R."/>
            <person name="Richter M."/>
            <person name="Diez M.S."/>
            <person name="Solano J."/>
            <person name="Bargiela R."/>
            <person name="Golyshina O.V."/>
            <person name="Manteca A."/>
            <person name="Ramos J.L."/>
            <person name="Gallego J.R."/>
            <person name="Llorente I."/>
            <person name="Martins Dos Santos V.A."/>
            <person name="Jensen O.N."/>
            <person name="Pelaez A.I."/>
            <person name="Sanchez J."/>
            <person name="Ferrer M."/>
        </authorList>
    </citation>
    <scope>NUCLEOTIDE SEQUENCE</scope>
</reference>
<evidence type="ECO:0000313" key="2">
    <source>
        <dbReference type="EMBL" id="EQD62249.1"/>
    </source>
</evidence>
<dbReference type="Pfam" id="PF01869">
    <property type="entry name" value="BcrAD_BadFG"/>
    <property type="match status" value="1"/>
</dbReference>
<protein>
    <submittedName>
        <fullName evidence="2">ATPase, BadF/BadG/BcrA/BcrD type</fullName>
    </submittedName>
</protein>